<dbReference type="AlphaFoldDB" id="A0A8S2YHW0"/>
<comment type="caution">
    <text evidence="1">The sequence shown here is derived from an EMBL/GenBank/DDBJ whole genome shotgun (WGS) entry which is preliminary data.</text>
</comment>
<evidence type="ECO:0000313" key="1">
    <source>
        <dbReference type="EMBL" id="CAF4563551.1"/>
    </source>
</evidence>
<sequence length="199" mass="23038">AGRPKIQLTTLEQDTIRLTFHLLLKDKIYPTLENLLSALLAQEPDFPIRSRMSLHRQLKLIGFKYRQTKKANVLMDATAFQAQRAVYFRKLDELRSSKAVLYYHDETWMNRNEEKTVIWFDNEGFGRLRNSEGKGQRLAISGLISLSGFHLRLLDMFKCDKVHSVDSKYFVEWMETTTSTLRAEHGKATPIAISIDNAT</sequence>
<evidence type="ECO:0000313" key="2">
    <source>
        <dbReference type="Proteomes" id="UP000681722"/>
    </source>
</evidence>
<organism evidence="1 2">
    <name type="scientific">Didymodactylos carnosus</name>
    <dbReference type="NCBI Taxonomy" id="1234261"/>
    <lineage>
        <taxon>Eukaryota</taxon>
        <taxon>Metazoa</taxon>
        <taxon>Spiralia</taxon>
        <taxon>Gnathifera</taxon>
        <taxon>Rotifera</taxon>
        <taxon>Eurotatoria</taxon>
        <taxon>Bdelloidea</taxon>
        <taxon>Philodinida</taxon>
        <taxon>Philodinidae</taxon>
        <taxon>Didymodactylos</taxon>
    </lineage>
</organism>
<dbReference type="Proteomes" id="UP000681722">
    <property type="component" value="Unassembled WGS sequence"/>
</dbReference>
<dbReference type="EMBL" id="CAJOBC010118527">
    <property type="protein sequence ID" value="CAF4563551.1"/>
    <property type="molecule type" value="Genomic_DNA"/>
</dbReference>
<name>A0A8S2YHW0_9BILA</name>
<feature type="non-terminal residue" evidence="1">
    <location>
        <position position="1"/>
    </location>
</feature>
<reference evidence="1" key="1">
    <citation type="submission" date="2021-02" db="EMBL/GenBank/DDBJ databases">
        <authorList>
            <person name="Nowell W R."/>
        </authorList>
    </citation>
    <scope>NUCLEOTIDE SEQUENCE</scope>
</reference>
<dbReference type="OrthoDB" id="10041544at2759"/>
<proteinExistence type="predicted"/>
<gene>
    <name evidence="1" type="ORF">SRO942_LOCUS47487</name>
</gene>
<protein>
    <submittedName>
        <fullName evidence="1">Uncharacterized protein</fullName>
    </submittedName>
</protein>
<accession>A0A8S2YHW0</accession>